<keyword evidence="3 7" id="KW-1134">Transmembrane beta strand</keyword>
<reference evidence="11" key="1">
    <citation type="journal article" date="2019" name="Int. J. Syst. Evol. Microbiol.">
        <title>The Global Catalogue of Microorganisms (GCM) 10K type strain sequencing project: providing services to taxonomists for standard genome sequencing and annotation.</title>
        <authorList>
            <consortium name="The Broad Institute Genomics Platform"/>
            <consortium name="The Broad Institute Genome Sequencing Center for Infectious Disease"/>
            <person name="Wu L."/>
            <person name="Ma J."/>
        </authorList>
    </citation>
    <scope>NUCLEOTIDE SEQUENCE [LARGE SCALE GENOMIC DNA]</scope>
    <source>
        <strain evidence="11">KCTC 23984</strain>
    </source>
</reference>
<keyword evidence="5 7" id="KW-0472">Membrane</keyword>
<evidence type="ECO:0000256" key="3">
    <source>
        <dbReference type="ARBA" id="ARBA00022452"/>
    </source>
</evidence>
<sequence length="1060" mass="116516">MMYTSIKKFSRLAVILGLAVCAPEAFGQQADSVTARAMVQPTGPTITGVITDAKSKAPIPGVNVTVPNFSSAITDDNGAFTITVPSGNATLTISGDGLQQKQVPVKGRNALAVSMTEASVNSIYDLANLPGGQKPLNQTTHAVVSVNMPNKWGRPFETPDSYLQGQVAGLNVIRRSATPGVGANMFLRGFSSLNGTNQPLVVVDGMIYDMNENGNSLINGFYTNPLAHIDIKDIENMTFIKDAASTYGSKAANGVILITTAYSKELATRIDFSAYGGVNFKPESIPVMEADDYRIYLADVLKTRGLTDDEIQALPYMNDNVTSPGYYTYHNNTDWQDQVIRNGINNNYSLRVTGGDNIAKYALSVGYMNQKGIVDETNYDRYTTRFNGDYQITPKLTANSRLAFTYSENKLQQEGAERKTNPLYLGQVKSPLLNKNVLSEEGIASPNLADVDVFNVSNPLALINNSNFRNNNYRFFGSVSTAYSFRPNLNLSTLVGVTYDKIRESTFIPRQGVLADTLSNAIAYSRMGSQLQRLFSLYNDTKLSYSHDINSSHGFSSAVGVRYSNNELEEDYGFGYNSATDELQTIGMGVNALRRTGGGTGRWNWLNYYANVHYQFLNKYFLSFNIGVDGSSRFGKEIDNGISMFGYKFGVFPSLGAAWLVSSESFMANIDAIEVLKLRASYGLTGNDDIGNYSARQLYVSQNLLGMQGLVRANIANPALQWETNRKLNAGLDVATKNERIGLSVDVYQSETDNMLTYQPVATVAGFEYMLANTGAMENKGVEVALNSRILTGELEWQAGLTFAANRNEITALPTDNMTTSFAGATILTRVGQPAGLFYGYQTSGVYATEAEATADGFHTKLPDGTLVPFRGGDMRFVDTNGDKLINAQDRVIIGNANPDFFGSFSNRLQYKRLSLDVLFTFSVGNDIYNYTRAQLESVSGAENQTPRVLNRWRTEGQQTDMPRANWGDPLGNNRFSDRWIEDGSYLRLRTVTLAYELPIKTNIIKYTNIYLTGTNLLTFTKYLGYDPEFSGSNDIRLQGIDTGLVPQYRSVMGGVRFGL</sequence>
<dbReference type="PROSITE" id="PS52016">
    <property type="entry name" value="TONB_DEPENDENT_REC_3"/>
    <property type="match status" value="1"/>
</dbReference>
<keyword evidence="8" id="KW-0732">Signal</keyword>
<protein>
    <submittedName>
        <fullName evidence="10">SusC/RagA family TonB-linked outer membrane protein</fullName>
    </submittedName>
</protein>
<dbReference type="Proteomes" id="UP001597641">
    <property type="component" value="Unassembled WGS sequence"/>
</dbReference>
<gene>
    <name evidence="10" type="ORF">ACFS7Z_16710</name>
</gene>
<dbReference type="EMBL" id="JBHUOX010000013">
    <property type="protein sequence ID" value="MFD3002016.1"/>
    <property type="molecule type" value="Genomic_DNA"/>
</dbReference>
<keyword evidence="4 7" id="KW-0812">Transmembrane</keyword>
<dbReference type="Gene3D" id="2.170.130.10">
    <property type="entry name" value="TonB-dependent receptor, plug domain"/>
    <property type="match status" value="1"/>
</dbReference>
<comment type="caution">
    <text evidence="10">The sequence shown here is derived from an EMBL/GenBank/DDBJ whole genome shotgun (WGS) entry which is preliminary data.</text>
</comment>
<evidence type="ECO:0000259" key="9">
    <source>
        <dbReference type="Pfam" id="PF07715"/>
    </source>
</evidence>
<feature type="signal peptide" evidence="8">
    <location>
        <begin position="1"/>
        <end position="27"/>
    </location>
</feature>
<evidence type="ECO:0000256" key="6">
    <source>
        <dbReference type="ARBA" id="ARBA00023237"/>
    </source>
</evidence>
<dbReference type="NCBIfam" id="TIGR04056">
    <property type="entry name" value="OMP_RagA_SusC"/>
    <property type="match status" value="1"/>
</dbReference>
<name>A0ABW6BXW8_9BACT</name>
<dbReference type="InterPro" id="IPR039426">
    <property type="entry name" value="TonB-dep_rcpt-like"/>
</dbReference>
<evidence type="ECO:0000256" key="4">
    <source>
        <dbReference type="ARBA" id="ARBA00022692"/>
    </source>
</evidence>
<dbReference type="InterPro" id="IPR037066">
    <property type="entry name" value="Plug_dom_sf"/>
</dbReference>
<dbReference type="InterPro" id="IPR023996">
    <property type="entry name" value="TonB-dep_OMP_SusC/RagA"/>
</dbReference>
<dbReference type="InterPro" id="IPR008969">
    <property type="entry name" value="CarboxyPept-like_regulatory"/>
</dbReference>
<keyword evidence="6 7" id="KW-0998">Cell outer membrane</keyword>
<keyword evidence="11" id="KW-1185">Reference proteome</keyword>
<evidence type="ECO:0000256" key="5">
    <source>
        <dbReference type="ARBA" id="ARBA00023136"/>
    </source>
</evidence>
<dbReference type="SUPFAM" id="SSF49464">
    <property type="entry name" value="Carboxypeptidase regulatory domain-like"/>
    <property type="match status" value="1"/>
</dbReference>
<dbReference type="Pfam" id="PF13715">
    <property type="entry name" value="CarbopepD_reg_2"/>
    <property type="match status" value="1"/>
</dbReference>
<dbReference type="InterPro" id="IPR036942">
    <property type="entry name" value="Beta-barrel_TonB_sf"/>
</dbReference>
<evidence type="ECO:0000256" key="1">
    <source>
        <dbReference type="ARBA" id="ARBA00004571"/>
    </source>
</evidence>
<dbReference type="InterPro" id="IPR012910">
    <property type="entry name" value="Plug_dom"/>
</dbReference>
<evidence type="ECO:0000313" key="11">
    <source>
        <dbReference type="Proteomes" id="UP001597641"/>
    </source>
</evidence>
<evidence type="ECO:0000256" key="8">
    <source>
        <dbReference type="SAM" id="SignalP"/>
    </source>
</evidence>
<dbReference type="Gene3D" id="2.60.40.1120">
    <property type="entry name" value="Carboxypeptidase-like, regulatory domain"/>
    <property type="match status" value="1"/>
</dbReference>
<evidence type="ECO:0000256" key="2">
    <source>
        <dbReference type="ARBA" id="ARBA00022448"/>
    </source>
</evidence>
<accession>A0ABW6BXW8</accession>
<dbReference type="InterPro" id="IPR023997">
    <property type="entry name" value="TonB-dep_OMP_SusC/RagA_CS"/>
</dbReference>
<comment type="similarity">
    <text evidence="7">Belongs to the TonB-dependent receptor family.</text>
</comment>
<dbReference type="Pfam" id="PF07715">
    <property type="entry name" value="Plug"/>
    <property type="match status" value="1"/>
</dbReference>
<dbReference type="Gene3D" id="2.40.170.20">
    <property type="entry name" value="TonB-dependent receptor, beta-barrel domain"/>
    <property type="match status" value="1"/>
</dbReference>
<proteinExistence type="inferred from homology"/>
<feature type="chain" id="PRO_5047227644" evidence="8">
    <location>
        <begin position="28"/>
        <end position="1060"/>
    </location>
</feature>
<evidence type="ECO:0000256" key="7">
    <source>
        <dbReference type="PROSITE-ProRule" id="PRU01360"/>
    </source>
</evidence>
<organism evidence="10 11">
    <name type="scientific">Pontibacter toksunensis</name>
    <dbReference type="NCBI Taxonomy" id="1332631"/>
    <lineage>
        <taxon>Bacteria</taxon>
        <taxon>Pseudomonadati</taxon>
        <taxon>Bacteroidota</taxon>
        <taxon>Cytophagia</taxon>
        <taxon>Cytophagales</taxon>
        <taxon>Hymenobacteraceae</taxon>
        <taxon>Pontibacter</taxon>
    </lineage>
</organism>
<dbReference type="RefSeq" id="WP_377486975.1">
    <property type="nucleotide sequence ID" value="NZ_JBHUOX010000013.1"/>
</dbReference>
<dbReference type="SUPFAM" id="SSF56935">
    <property type="entry name" value="Porins"/>
    <property type="match status" value="1"/>
</dbReference>
<dbReference type="NCBIfam" id="TIGR04057">
    <property type="entry name" value="SusC_RagA_signa"/>
    <property type="match status" value="1"/>
</dbReference>
<keyword evidence="2 7" id="KW-0813">Transport</keyword>
<feature type="domain" description="TonB-dependent receptor plug" evidence="9">
    <location>
        <begin position="141"/>
        <end position="255"/>
    </location>
</feature>
<evidence type="ECO:0000313" key="10">
    <source>
        <dbReference type="EMBL" id="MFD3002016.1"/>
    </source>
</evidence>
<comment type="subcellular location">
    <subcellularLocation>
        <location evidence="1 7">Cell outer membrane</location>
        <topology evidence="1 7">Multi-pass membrane protein</topology>
    </subcellularLocation>
</comment>